<dbReference type="Proteomes" id="UP000286104">
    <property type="component" value="Unassembled WGS sequence"/>
</dbReference>
<comment type="caution">
    <text evidence="1">The sequence shown here is derived from an EMBL/GenBank/DDBJ whole genome shotgun (WGS) entry which is preliminary data.</text>
</comment>
<gene>
    <name evidence="1" type="ORF">DW848_07895</name>
</gene>
<dbReference type="RefSeq" id="WP_118389996.1">
    <property type="nucleotide sequence ID" value="NZ_QRUL01000004.1"/>
</dbReference>
<reference evidence="1 2" key="1">
    <citation type="submission" date="2018-08" db="EMBL/GenBank/DDBJ databases">
        <title>A genome reference for cultivated species of the human gut microbiota.</title>
        <authorList>
            <person name="Zou Y."/>
            <person name="Xue W."/>
            <person name="Luo G."/>
        </authorList>
    </citation>
    <scope>NUCLEOTIDE SEQUENCE [LARGE SCALE GENOMIC DNA]</scope>
    <source>
        <strain evidence="1 2">AM36-3AA</strain>
    </source>
</reference>
<evidence type="ECO:0000313" key="1">
    <source>
        <dbReference type="EMBL" id="RHC39230.1"/>
    </source>
</evidence>
<organism evidence="1 2">
    <name type="scientific">Agathobacter rectalis</name>
    <dbReference type="NCBI Taxonomy" id="39491"/>
    <lineage>
        <taxon>Bacteria</taxon>
        <taxon>Bacillati</taxon>
        <taxon>Bacillota</taxon>
        <taxon>Clostridia</taxon>
        <taxon>Lachnospirales</taxon>
        <taxon>Lachnospiraceae</taxon>
        <taxon>Agathobacter</taxon>
    </lineage>
</organism>
<protein>
    <submittedName>
        <fullName evidence="1">Uncharacterized protein</fullName>
    </submittedName>
</protein>
<dbReference type="AlphaFoldDB" id="A0A414A1D6"/>
<evidence type="ECO:0000313" key="2">
    <source>
        <dbReference type="Proteomes" id="UP000286104"/>
    </source>
</evidence>
<name>A0A414A1D6_9FIRM</name>
<accession>A0A414A1D6</accession>
<dbReference type="EMBL" id="QSHU01000009">
    <property type="protein sequence ID" value="RHC39230.1"/>
    <property type="molecule type" value="Genomic_DNA"/>
</dbReference>
<proteinExistence type="predicted"/>
<sequence>MLRTIAFAETSFDYMLVLQCDENGAILQHAIKFPKRFFKAIQEALVSGEEITDTSLLTPYPIDVTENMLECFSGDWKIKRQTDNPYVHYLGDIAEELWVYSKLRELLCTEEDREYCICELKKVAEKIAIMKKEIHLHLDEEVANQIDEMCNHVYEGNCFDNIRLNEFVQNLQYIVV</sequence>